<evidence type="ECO:0000256" key="1">
    <source>
        <dbReference type="ARBA" id="ARBA00001971"/>
    </source>
</evidence>
<keyword evidence="4 7" id="KW-0560">Oxidoreductase</keyword>
<keyword evidence="7" id="KW-0503">Monooxygenase</keyword>
<accession>A0A328D7C4</accession>
<dbReference type="PANTHER" id="PTHR24296">
    <property type="entry name" value="CYTOCHROME P450"/>
    <property type="match status" value="1"/>
</dbReference>
<evidence type="ECO:0000256" key="5">
    <source>
        <dbReference type="ARBA" id="ARBA00023004"/>
    </source>
</evidence>
<keyword evidence="3 6" id="KW-0479">Metal-binding</keyword>
<organism evidence="9 10">
    <name type="scientific">Cuscuta australis</name>
    <dbReference type="NCBI Taxonomy" id="267555"/>
    <lineage>
        <taxon>Eukaryota</taxon>
        <taxon>Viridiplantae</taxon>
        <taxon>Streptophyta</taxon>
        <taxon>Embryophyta</taxon>
        <taxon>Tracheophyta</taxon>
        <taxon>Spermatophyta</taxon>
        <taxon>Magnoliopsida</taxon>
        <taxon>eudicotyledons</taxon>
        <taxon>Gunneridae</taxon>
        <taxon>Pentapetalae</taxon>
        <taxon>asterids</taxon>
        <taxon>lamiids</taxon>
        <taxon>Solanales</taxon>
        <taxon>Convolvulaceae</taxon>
        <taxon>Cuscuteae</taxon>
        <taxon>Cuscuta</taxon>
        <taxon>Cuscuta subgen. Grammica</taxon>
        <taxon>Cuscuta sect. Cleistogrammica</taxon>
    </lineage>
</organism>
<dbReference type="CDD" id="cd11064">
    <property type="entry name" value="CYP86A"/>
    <property type="match status" value="1"/>
</dbReference>
<dbReference type="GO" id="GO:0020037">
    <property type="term" value="F:heme binding"/>
    <property type="evidence" value="ECO:0007669"/>
    <property type="project" value="InterPro"/>
</dbReference>
<dbReference type="PRINTS" id="PR00463">
    <property type="entry name" value="EP450I"/>
</dbReference>
<evidence type="ECO:0008006" key="11">
    <source>
        <dbReference type="Google" id="ProtNLM"/>
    </source>
</evidence>
<dbReference type="GO" id="GO:0006629">
    <property type="term" value="P:lipid metabolic process"/>
    <property type="evidence" value="ECO:0007669"/>
    <property type="project" value="UniProtKB-ARBA"/>
</dbReference>
<reference evidence="9 10" key="1">
    <citation type="submission" date="2018-06" db="EMBL/GenBank/DDBJ databases">
        <title>The Genome of Cuscuta australis (Dodder) Provides Insight into the Evolution of Plant Parasitism.</title>
        <authorList>
            <person name="Liu H."/>
        </authorList>
    </citation>
    <scope>NUCLEOTIDE SEQUENCE [LARGE SCALE GENOMIC DNA]</scope>
    <source>
        <strain evidence="10">cv. Yunnan</strain>
        <tissue evidence="9">Vines</tissue>
    </source>
</reference>
<keyword evidence="10" id="KW-1185">Reference proteome</keyword>
<dbReference type="GO" id="GO:0005506">
    <property type="term" value="F:iron ion binding"/>
    <property type="evidence" value="ECO:0007669"/>
    <property type="project" value="InterPro"/>
</dbReference>
<dbReference type="Proteomes" id="UP000249390">
    <property type="component" value="Unassembled WGS sequence"/>
</dbReference>
<keyword evidence="6 7" id="KW-0349">Heme</keyword>
<dbReference type="Pfam" id="PF00067">
    <property type="entry name" value="p450"/>
    <property type="match status" value="1"/>
</dbReference>
<evidence type="ECO:0000256" key="3">
    <source>
        <dbReference type="ARBA" id="ARBA00022723"/>
    </source>
</evidence>
<dbReference type="AlphaFoldDB" id="A0A328D7C4"/>
<dbReference type="InterPro" id="IPR017972">
    <property type="entry name" value="Cyt_P450_CS"/>
</dbReference>
<dbReference type="GO" id="GO:0016705">
    <property type="term" value="F:oxidoreductase activity, acting on paired donors, with incorporation or reduction of molecular oxygen"/>
    <property type="evidence" value="ECO:0007669"/>
    <property type="project" value="InterPro"/>
</dbReference>
<dbReference type="PRINTS" id="PR00385">
    <property type="entry name" value="P450"/>
</dbReference>
<protein>
    <recommendedName>
        <fullName evidence="11">Cytochrome P450</fullName>
    </recommendedName>
</protein>
<dbReference type="InterPro" id="IPR002401">
    <property type="entry name" value="Cyt_P450_E_grp-I"/>
</dbReference>
<dbReference type="Gene3D" id="1.10.630.10">
    <property type="entry name" value="Cytochrome P450"/>
    <property type="match status" value="1"/>
</dbReference>
<dbReference type="InterPro" id="IPR036396">
    <property type="entry name" value="Cyt_P450_sf"/>
</dbReference>
<evidence type="ECO:0000256" key="6">
    <source>
        <dbReference type="PIRSR" id="PIRSR602401-1"/>
    </source>
</evidence>
<dbReference type="GO" id="GO:0004497">
    <property type="term" value="F:monooxygenase activity"/>
    <property type="evidence" value="ECO:0007669"/>
    <property type="project" value="UniProtKB-KW"/>
</dbReference>
<name>A0A328D7C4_9ASTE</name>
<dbReference type="SUPFAM" id="SSF48264">
    <property type="entry name" value="Cytochrome P450"/>
    <property type="match status" value="1"/>
</dbReference>
<comment type="caution">
    <text evidence="9">The sequence shown here is derived from an EMBL/GenBank/DDBJ whole genome shotgun (WGS) entry which is preliminary data.</text>
</comment>
<evidence type="ECO:0000256" key="4">
    <source>
        <dbReference type="ARBA" id="ARBA00023002"/>
    </source>
</evidence>
<evidence type="ECO:0000256" key="7">
    <source>
        <dbReference type="RuleBase" id="RU000461"/>
    </source>
</evidence>
<sequence length="516" mass="58753">MVRLPAAMNAFERKGGRAVAFVVVLQDSNVLRPRSERACRRTTAVPFEPQEEYRCSNSHKLAGHRNDAGVTSKHRSHPRLRDRPPQGRGLPTCCDPANINHILCKNFKNYPKGPHFQRIFDILGEGMINADSELWELHRKTTMPLMSHPRFRSLLERTVSEKLERGLLPLLDKHVELGTPFGLKQVFQTLSFDIGSMQLLDKDPGSLGLINEGHPVLESIRGAVNAVLYRHVLPEWGWNMQKWVFGVDREKRLSEAWEGLDQFLNPIIMERKQQIEQNDEDESNFSMLVSHINAHKGKSVKFLRDTFVTLIIAASDTTASTLTWLFWLLAKNHSVEEKILQEILQQINPPRDDEGKKVIITSEDCQKLVYLHAAVCESLRLFPSAPLNHKVPVARDTLPSGHVVEPNTKIIIPFYSTGRMASVWGSDCSEFKPERWLSPAGGIKHQPSFKFPAFNAGPRTCIGREMALTVVKMVAATVILHYRYELVEPHRAVEISDTILLEMKHDLKVVFTRRRQ</sequence>
<evidence type="ECO:0000313" key="9">
    <source>
        <dbReference type="EMBL" id="RAL41040.1"/>
    </source>
</evidence>
<evidence type="ECO:0000313" key="10">
    <source>
        <dbReference type="Proteomes" id="UP000249390"/>
    </source>
</evidence>
<gene>
    <name evidence="9" type="ORF">DM860_008738</name>
</gene>
<feature type="binding site" description="axial binding residue" evidence="6">
    <location>
        <position position="461"/>
    </location>
    <ligand>
        <name>heme</name>
        <dbReference type="ChEBI" id="CHEBI:30413"/>
    </ligand>
    <ligandPart>
        <name>Fe</name>
        <dbReference type="ChEBI" id="CHEBI:18248"/>
    </ligandPart>
</feature>
<dbReference type="EMBL" id="NQVE01000192">
    <property type="protein sequence ID" value="RAL41040.1"/>
    <property type="molecule type" value="Genomic_DNA"/>
</dbReference>
<comment type="similarity">
    <text evidence="2 7">Belongs to the cytochrome P450 family.</text>
</comment>
<evidence type="ECO:0000256" key="2">
    <source>
        <dbReference type="ARBA" id="ARBA00010617"/>
    </source>
</evidence>
<proteinExistence type="inferred from homology"/>
<dbReference type="PROSITE" id="PS00086">
    <property type="entry name" value="CYTOCHROME_P450"/>
    <property type="match status" value="1"/>
</dbReference>
<keyword evidence="5 6" id="KW-0408">Iron</keyword>
<evidence type="ECO:0000256" key="8">
    <source>
        <dbReference type="SAM" id="MobiDB-lite"/>
    </source>
</evidence>
<comment type="cofactor">
    <cofactor evidence="1 6">
        <name>heme</name>
        <dbReference type="ChEBI" id="CHEBI:30413"/>
    </cofactor>
</comment>
<dbReference type="InterPro" id="IPR001128">
    <property type="entry name" value="Cyt_P450"/>
</dbReference>
<feature type="region of interest" description="Disordered" evidence="8">
    <location>
        <begin position="61"/>
        <end position="91"/>
    </location>
</feature>